<dbReference type="PANTHER" id="PTHR19375">
    <property type="entry name" value="HEAT SHOCK PROTEIN 70KDA"/>
    <property type="match status" value="1"/>
</dbReference>
<evidence type="ECO:0000256" key="1">
    <source>
        <dbReference type="ARBA" id="ARBA00022741"/>
    </source>
</evidence>
<sequence length="519" mass="58272">MTTIAIDFGTSNTIVAYIDPQTQLPLTMQFDGISHLSERQAQAVATIPSQLFIGQTEIIVGETVRRQRLGFTQPERYFTTFKRDLVADFQPPDRVIDGKPYPIAQVAELFLTALWQRVLAQVQPTKVILTVPTGAFEPYVTWYRTVAERLELPLPVWVDESTAAALGYAVQRPGSRCLVVDCGGGTLDLSLVRTHEVNPGTATFVQAEVLAKSDAYIGGVDIDIWMVEDYLRRNGLSRSRLSQVSWLTLLELAERLKIRLSQEAEVKDIWFDDEALMAYELSFDQAQFEAILEANQFLERLRQTIDEVLTAAFEKGIQKADIEQVLLVGGSCQIPAVQQLLVAYFGRSRVRLDKPLEAVAHGALALTQIATVSDELRHSYAIRLWEPYSRTYTYFPLFDQGTRYPHQRAEALTLQVAIEGQTELRLDIGELANTFEAEVAYDSAGRMVSSQMNRDATFRSLSRNQDEICLARLDPPGQLGIDRLVVQFEVTAERILVATVRDLLTQRVLVQDQAVAKLV</sequence>
<keyword evidence="1 4" id="KW-0547">Nucleotide-binding</keyword>
<evidence type="ECO:0000313" key="5">
    <source>
        <dbReference type="EMBL" id="MBE9031042.1"/>
    </source>
</evidence>
<dbReference type="GO" id="GO:0005524">
    <property type="term" value="F:ATP binding"/>
    <property type="evidence" value="ECO:0007669"/>
    <property type="project" value="UniProtKB-KW"/>
</dbReference>
<dbReference type="SUPFAM" id="SSF53067">
    <property type="entry name" value="Actin-like ATPase domain"/>
    <property type="match status" value="2"/>
</dbReference>
<name>A0A928VR65_9CYAN</name>
<organism evidence="5 6">
    <name type="scientific">Romeriopsis navalis LEGE 11480</name>
    <dbReference type="NCBI Taxonomy" id="2777977"/>
    <lineage>
        <taxon>Bacteria</taxon>
        <taxon>Bacillati</taxon>
        <taxon>Cyanobacteriota</taxon>
        <taxon>Cyanophyceae</taxon>
        <taxon>Leptolyngbyales</taxon>
        <taxon>Leptolyngbyaceae</taxon>
        <taxon>Romeriopsis</taxon>
        <taxon>Romeriopsis navalis</taxon>
    </lineage>
</organism>
<comment type="caution">
    <text evidence="5">The sequence shown here is derived from an EMBL/GenBank/DDBJ whole genome shotgun (WGS) entry which is preliminary data.</text>
</comment>
<dbReference type="InterPro" id="IPR013126">
    <property type="entry name" value="Hsp_70_fam"/>
</dbReference>
<evidence type="ECO:0000313" key="6">
    <source>
        <dbReference type="Proteomes" id="UP000625316"/>
    </source>
</evidence>
<dbReference type="Gene3D" id="3.90.640.10">
    <property type="entry name" value="Actin, Chain A, domain 4"/>
    <property type="match status" value="1"/>
</dbReference>
<reference evidence="5" key="1">
    <citation type="submission" date="2020-10" db="EMBL/GenBank/DDBJ databases">
        <authorList>
            <person name="Castelo-Branco R."/>
            <person name="Eusebio N."/>
            <person name="Adriana R."/>
            <person name="Vieira A."/>
            <person name="Brugerolle De Fraissinette N."/>
            <person name="Rezende De Castro R."/>
            <person name="Schneider M.P."/>
            <person name="Vasconcelos V."/>
            <person name="Leao P.N."/>
        </authorList>
    </citation>
    <scope>NUCLEOTIDE SEQUENCE</scope>
    <source>
        <strain evidence="5">LEGE 11480</strain>
    </source>
</reference>
<dbReference type="GO" id="GO:0140662">
    <property type="term" value="F:ATP-dependent protein folding chaperone"/>
    <property type="evidence" value="ECO:0007669"/>
    <property type="project" value="InterPro"/>
</dbReference>
<protein>
    <submittedName>
        <fullName evidence="5">Hsp70 family protein</fullName>
    </submittedName>
</protein>
<dbReference type="Pfam" id="PF00012">
    <property type="entry name" value="HSP70"/>
    <property type="match status" value="1"/>
</dbReference>
<dbReference type="Proteomes" id="UP000625316">
    <property type="component" value="Unassembled WGS sequence"/>
</dbReference>
<dbReference type="RefSeq" id="WP_264325872.1">
    <property type="nucleotide sequence ID" value="NZ_JADEXQ010000051.1"/>
</dbReference>
<dbReference type="PRINTS" id="PR00301">
    <property type="entry name" value="HEATSHOCK70"/>
</dbReference>
<evidence type="ECO:0000256" key="2">
    <source>
        <dbReference type="ARBA" id="ARBA00022840"/>
    </source>
</evidence>
<proteinExistence type="inferred from homology"/>
<gene>
    <name evidence="5" type="ORF">IQ266_15010</name>
</gene>
<dbReference type="Gene3D" id="3.30.420.40">
    <property type="match status" value="2"/>
</dbReference>
<evidence type="ECO:0000256" key="3">
    <source>
        <dbReference type="ARBA" id="ARBA00023186"/>
    </source>
</evidence>
<evidence type="ECO:0000256" key="4">
    <source>
        <dbReference type="RuleBase" id="RU003322"/>
    </source>
</evidence>
<dbReference type="AlphaFoldDB" id="A0A928VR65"/>
<accession>A0A928VR65</accession>
<dbReference type="InterPro" id="IPR043129">
    <property type="entry name" value="ATPase_NBD"/>
</dbReference>
<keyword evidence="3" id="KW-0143">Chaperone</keyword>
<keyword evidence="2 4" id="KW-0067">ATP-binding</keyword>
<comment type="similarity">
    <text evidence="4">Belongs to the heat shock protein 70 family.</text>
</comment>
<dbReference type="EMBL" id="JADEXQ010000051">
    <property type="protein sequence ID" value="MBE9031042.1"/>
    <property type="molecule type" value="Genomic_DNA"/>
</dbReference>
<keyword evidence="6" id="KW-1185">Reference proteome</keyword>